<reference evidence="2 3" key="1">
    <citation type="journal article" date="2014" name="Nat. Commun.">
        <title>Klebsormidium flaccidum genome reveals primary factors for plant terrestrial adaptation.</title>
        <authorList>
            <person name="Hori K."/>
            <person name="Maruyama F."/>
            <person name="Fujisawa T."/>
            <person name="Togashi T."/>
            <person name="Yamamoto N."/>
            <person name="Seo M."/>
            <person name="Sato S."/>
            <person name="Yamada T."/>
            <person name="Mori H."/>
            <person name="Tajima N."/>
            <person name="Moriyama T."/>
            <person name="Ikeuchi M."/>
            <person name="Watanabe M."/>
            <person name="Wada H."/>
            <person name="Kobayashi K."/>
            <person name="Saito M."/>
            <person name="Masuda T."/>
            <person name="Sasaki-Sekimoto Y."/>
            <person name="Mashiguchi K."/>
            <person name="Awai K."/>
            <person name="Shimojima M."/>
            <person name="Masuda S."/>
            <person name="Iwai M."/>
            <person name="Nobusawa T."/>
            <person name="Narise T."/>
            <person name="Kondo S."/>
            <person name="Saito H."/>
            <person name="Sato R."/>
            <person name="Murakawa M."/>
            <person name="Ihara Y."/>
            <person name="Oshima-Yamada Y."/>
            <person name="Ohtaka K."/>
            <person name="Satoh M."/>
            <person name="Sonobe K."/>
            <person name="Ishii M."/>
            <person name="Ohtani R."/>
            <person name="Kanamori-Sato M."/>
            <person name="Honoki R."/>
            <person name="Miyazaki D."/>
            <person name="Mochizuki H."/>
            <person name="Umetsu J."/>
            <person name="Higashi K."/>
            <person name="Shibata D."/>
            <person name="Kamiya Y."/>
            <person name="Sato N."/>
            <person name="Nakamura Y."/>
            <person name="Tabata S."/>
            <person name="Ida S."/>
            <person name="Kurokawa K."/>
            <person name="Ohta H."/>
        </authorList>
    </citation>
    <scope>NUCLEOTIDE SEQUENCE [LARGE SCALE GENOMIC DNA]</scope>
    <source>
        <strain evidence="2 3">NIES-2285</strain>
    </source>
</reference>
<protein>
    <submittedName>
        <fullName evidence="2">Uncharacterized protein</fullName>
    </submittedName>
</protein>
<evidence type="ECO:0000256" key="1">
    <source>
        <dbReference type="SAM" id="MobiDB-lite"/>
    </source>
</evidence>
<feature type="compositionally biased region" description="Basic and acidic residues" evidence="1">
    <location>
        <begin position="83"/>
        <end position="98"/>
    </location>
</feature>
<dbReference type="Proteomes" id="UP000054558">
    <property type="component" value="Unassembled WGS sequence"/>
</dbReference>
<feature type="region of interest" description="Disordered" evidence="1">
    <location>
        <begin position="80"/>
        <end position="149"/>
    </location>
</feature>
<accession>A0A1Y1I5T6</accession>
<name>A0A1Y1I5T6_KLENI</name>
<gene>
    <name evidence="2" type="ORF">KFL_001750240</name>
</gene>
<organism evidence="2 3">
    <name type="scientific">Klebsormidium nitens</name>
    <name type="common">Green alga</name>
    <name type="synonym">Ulothrix nitens</name>
    <dbReference type="NCBI Taxonomy" id="105231"/>
    <lineage>
        <taxon>Eukaryota</taxon>
        <taxon>Viridiplantae</taxon>
        <taxon>Streptophyta</taxon>
        <taxon>Klebsormidiophyceae</taxon>
        <taxon>Klebsormidiales</taxon>
        <taxon>Klebsormidiaceae</taxon>
        <taxon>Klebsormidium</taxon>
    </lineage>
</organism>
<dbReference type="AlphaFoldDB" id="A0A1Y1I5T6"/>
<evidence type="ECO:0000313" key="2">
    <source>
        <dbReference type="EMBL" id="GAQ84087.1"/>
    </source>
</evidence>
<feature type="compositionally biased region" description="Basic and acidic residues" evidence="1">
    <location>
        <begin position="108"/>
        <end position="119"/>
    </location>
</feature>
<proteinExistence type="predicted"/>
<sequence length="149" mass="16580">MGDEREKVVGSLGNGLQVEMEKVDFEPRLDTKEDRLNDGHAYSGLLTTDAYKRKREALQKTSHDHHDAVRRKVAEIVAADQAAADREAQARKERDEKRKAKLQAELASKSEKEDDKAHADSAPPSKKRKEKKSAPKVGALSFDDEDDGG</sequence>
<dbReference type="OMA" id="HWAMERE"/>
<evidence type="ECO:0000313" key="3">
    <source>
        <dbReference type="Proteomes" id="UP000054558"/>
    </source>
</evidence>
<dbReference type="EMBL" id="DF237124">
    <property type="protein sequence ID" value="GAQ84087.1"/>
    <property type="molecule type" value="Genomic_DNA"/>
</dbReference>
<keyword evidence="3" id="KW-1185">Reference proteome</keyword>